<evidence type="ECO:0000313" key="3">
    <source>
        <dbReference type="EMBL" id="GES05745.1"/>
    </source>
</evidence>
<comment type="caution">
    <text evidence="3">The sequence shown here is derived from an EMBL/GenBank/DDBJ whole genome shotgun (WGS) entry which is preliminary data.</text>
</comment>
<name>A0A5M3W9K0_9ACTN</name>
<accession>A0A5M3W9K0</accession>
<dbReference type="InterPro" id="IPR035940">
    <property type="entry name" value="CAP_sf"/>
</dbReference>
<evidence type="ECO:0000259" key="2">
    <source>
        <dbReference type="Pfam" id="PF00188"/>
    </source>
</evidence>
<dbReference type="AlphaFoldDB" id="A0A5M3W9K0"/>
<dbReference type="EMBL" id="BLAD01000110">
    <property type="protein sequence ID" value="GES05745.1"/>
    <property type="molecule type" value="Genomic_DNA"/>
</dbReference>
<reference evidence="3 4" key="1">
    <citation type="submission" date="2019-10" db="EMBL/GenBank/DDBJ databases">
        <title>Whole genome shotgun sequence of Acrocarpospora corrugata NBRC 13972.</title>
        <authorList>
            <person name="Ichikawa N."/>
            <person name="Kimura A."/>
            <person name="Kitahashi Y."/>
            <person name="Komaki H."/>
            <person name="Oguchi A."/>
        </authorList>
    </citation>
    <scope>NUCLEOTIDE SEQUENCE [LARGE SCALE GENOMIC DNA]</scope>
    <source>
        <strain evidence="3 4">NBRC 13972</strain>
    </source>
</reference>
<organism evidence="3 4">
    <name type="scientific">Acrocarpospora corrugata</name>
    <dbReference type="NCBI Taxonomy" id="35763"/>
    <lineage>
        <taxon>Bacteria</taxon>
        <taxon>Bacillati</taxon>
        <taxon>Actinomycetota</taxon>
        <taxon>Actinomycetes</taxon>
        <taxon>Streptosporangiales</taxon>
        <taxon>Streptosporangiaceae</taxon>
        <taxon>Acrocarpospora</taxon>
    </lineage>
</organism>
<proteinExistence type="predicted"/>
<dbReference type="SUPFAM" id="SSF55797">
    <property type="entry name" value="PR-1-like"/>
    <property type="match status" value="1"/>
</dbReference>
<sequence>MPRYGRRTAWLTVGLVALTVGTASCGSSSRRLAGDLTEESPVPVDSYVVPQKTPTSTPKPLKSVSPTGEARGSANPNGKAPDSGSSTGAADGSGGSNGGADGSGASTGSGGSAGGARGSSGSDDESAVADVRESGDARGSIEGGSVSERRVMSPAQVQRRADAVVRDMENEAVRLTNAARRREGCRPLRTEERLRAAARGHSADMAARHYFSHDSLDGRSPWDRIRATGYAYPAAENIARGQNSPAEVVDAWLHSPGHRANIMNCDLKAIGVGVRLGPGGPWWTQNFGSR</sequence>
<dbReference type="Pfam" id="PF00188">
    <property type="entry name" value="CAP"/>
    <property type="match status" value="1"/>
</dbReference>
<feature type="region of interest" description="Disordered" evidence="1">
    <location>
        <begin position="25"/>
        <end position="162"/>
    </location>
</feature>
<dbReference type="Proteomes" id="UP000334990">
    <property type="component" value="Unassembled WGS sequence"/>
</dbReference>
<gene>
    <name evidence="3" type="ORF">Acor_78140</name>
</gene>
<feature type="compositionally biased region" description="Gly residues" evidence="1">
    <location>
        <begin position="91"/>
        <end position="118"/>
    </location>
</feature>
<dbReference type="InterPro" id="IPR014044">
    <property type="entry name" value="CAP_dom"/>
</dbReference>
<dbReference type="PROSITE" id="PS51257">
    <property type="entry name" value="PROKAR_LIPOPROTEIN"/>
    <property type="match status" value="1"/>
</dbReference>
<evidence type="ECO:0000256" key="1">
    <source>
        <dbReference type="SAM" id="MobiDB-lite"/>
    </source>
</evidence>
<dbReference type="PANTHER" id="PTHR31157">
    <property type="entry name" value="SCP DOMAIN-CONTAINING PROTEIN"/>
    <property type="match status" value="1"/>
</dbReference>
<keyword evidence="4" id="KW-1185">Reference proteome</keyword>
<feature type="domain" description="SCP" evidence="2">
    <location>
        <begin position="174"/>
        <end position="287"/>
    </location>
</feature>
<dbReference type="Gene3D" id="3.40.33.10">
    <property type="entry name" value="CAP"/>
    <property type="match status" value="1"/>
</dbReference>
<protein>
    <recommendedName>
        <fullName evidence="2">SCP domain-containing protein</fullName>
    </recommendedName>
</protein>
<dbReference type="CDD" id="cd05379">
    <property type="entry name" value="CAP_bacterial"/>
    <property type="match status" value="1"/>
</dbReference>
<dbReference type="PANTHER" id="PTHR31157:SF1">
    <property type="entry name" value="SCP DOMAIN-CONTAINING PROTEIN"/>
    <property type="match status" value="1"/>
</dbReference>
<evidence type="ECO:0000313" key="4">
    <source>
        <dbReference type="Proteomes" id="UP000334990"/>
    </source>
</evidence>